<dbReference type="InterPro" id="IPR023214">
    <property type="entry name" value="HAD_sf"/>
</dbReference>
<reference evidence="8" key="1">
    <citation type="journal article" date="2020" name="mSystems">
        <title>Genome- and Community-Level Interaction Insights into Carbon Utilization and Element Cycling Functions of Hydrothermarchaeota in Hydrothermal Sediment.</title>
        <authorList>
            <person name="Zhou Z."/>
            <person name="Liu Y."/>
            <person name="Xu W."/>
            <person name="Pan J."/>
            <person name="Luo Z.H."/>
            <person name="Li M."/>
        </authorList>
    </citation>
    <scope>NUCLEOTIDE SEQUENCE [LARGE SCALE GENOMIC DNA]</scope>
    <source>
        <strain evidence="8">HyVt-501</strain>
    </source>
</reference>
<dbReference type="Proteomes" id="UP000885792">
    <property type="component" value="Unassembled WGS sequence"/>
</dbReference>
<keyword evidence="5 8" id="KW-0378">Hydrolase</keyword>
<dbReference type="GO" id="GO:0008781">
    <property type="term" value="F:N-acylneuraminate cytidylyltransferase activity"/>
    <property type="evidence" value="ECO:0007669"/>
    <property type="project" value="TreeGrafter"/>
</dbReference>
<evidence type="ECO:0000256" key="3">
    <source>
        <dbReference type="ARBA" id="ARBA00011881"/>
    </source>
</evidence>
<evidence type="ECO:0000256" key="6">
    <source>
        <dbReference type="ARBA" id="ARBA00022842"/>
    </source>
</evidence>
<dbReference type="InterPro" id="IPR036412">
    <property type="entry name" value="HAD-like_sf"/>
</dbReference>
<dbReference type="PANTHER" id="PTHR21485:SF3">
    <property type="entry name" value="N-ACYLNEURAMINATE CYTIDYLYLTRANSFERASE"/>
    <property type="match status" value="1"/>
</dbReference>
<protein>
    <submittedName>
        <fullName evidence="8">HAD-IIIA family hydrolase</fullName>
    </submittedName>
</protein>
<dbReference type="InterPro" id="IPR006549">
    <property type="entry name" value="HAD-SF_hydro_IIIA"/>
</dbReference>
<evidence type="ECO:0000256" key="2">
    <source>
        <dbReference type="ARBA" id="ARBA00005893"/>
    </source>
</evidence>
<evidence type="ECO:0000256" key="7">
    <source>
        <dbReference type="PIRSR" id="PIRSR006118-2"/>
    </source>
</evidence>
<dbReference type="SFLD" id="SFLDS00003">
    <property type="entry name" value="Haloacid_Dehalogenase"/>
    <property type="match status" value="1"/>
</dbReference>
<comment type="cofactor">
    <cofactor evidence="1 7">
        <name>Mg(2+)</name>
        <dbReference type="ChEBI" id="CHEBI:18420"/>
    </cofactor>
</comment>
<keyword evidence="4 7" id="KW-0479">Metal-binding</keyword>
<feature type="binding site" evidence="7">
    <location>
        <position position="109"/>
    </location>
    <ligand>
        <name>Mg(2+)</name>
        <dbReference type="ChEBI" id="CHEBI:18420"/>
    </ligand>
</feature>
<comment type="similarity">
    <text evidence="2">Belongs to the KdsC family.</text>
</comment>
<comment type="caution">
    <text evidence="8">The sequence shown here is derived from an EMBL/GenBank/DDBJ whole genome shotgun (WGS) entry which is preliminary data.</text>
</comment>
<dbReference type="SUPFAM" id="SSF56784">
    <property type="entry name" value="HAD-like"/>
    <property type="match status" value="1"/>
</dbReference>
<evidence type="ECO:0000256" key="5">
    <source>
        <dbReference type="ARBA" id="ARBA00022801"/>
    </source>
</evidence>
<comment type="subunit">
    <text evidence="3">Homotetramer.</text>
</comment>
<evidence type="ECO:0000313" key="8">
    <source>
        <dbReference type="EMBL" id="HHJ64611.1"/>
    </source>
</evidence>
<dbReference type="SFLD" id="SFLDG01136">
    <property type="entry name" value="C1.6:_Phosphoserine_Phosphatas"/>
    <property type="match status" value="1"/>
</dbReference>
<evidence type="ECO:0000256" key="4">
    <source>
        <dbReference type="ARBA" id="ARBA00022723"/>
    </source>
</evidence>
<dbReference type="AlphaFoldDB" id="A0A7C5L6D6"/>
<proteinExistence type="inferred from homology"/>
<keyword evidence="6 7" id="KW-0460">Magnesium</keyword>
<dbReference type="PANTHER" id="PTHR21485">
    <property type="entry name" value="HAD SUPERFAMILY MEMBERS CMAS AND KDSC"/>
    <property type="match status" value="1"/>
</dbReference>
<feature type="binding site" evidence="7">
    <location>
        <position position="18"/>
    </location>
    <ligand>
        <name>substrate</name>
    </ligand>
</feature>
<dbReference type="EMBL" id="DRNB01000248">
    <property type="protein sequence ID" value="HHJ64611.1"/>
    <property type="molecule type" value="Genomic_DNA"/>
</dbReference>
<dbReference type="InterPro" id="IPR050793">
    <property type="entry name" value="CMP-NeuNAc_synthase"/>
</dbReference>
<dbReference type="PIRSF" id="PIRSF006118">
    <property type="entry name" value="KDO8-P_Ptase"/>
    <property type="match status" value="1"/>
</dbReference>
<evidence type="ECO:0000256" key="1">
    <source>
        <dbReference type="ARBA" id="ARBA00001946"/>
    </source>
</evidence>
<organism evidence="8">
    <name type="scientific">Aquifex aeolicus</name>
    <dbReference type="NCBI Taxonomy" id="63363"/>
    <lineage>
        <taxon>Bacteria</taxon>
        <taxon>Pseudomonadati</taxon>
        <taxon>Aquificota</taxon>
        <taxon>Aquificia</taxon>
        <taxon>Aquificales</taxon>
        <taxon>Aquificaceae</taxon>
        <taxon>Aquifex</taxon>
    </lineage>
</organism>
<name>A0A7C5L6D6_AQUAO</name>
<dbReference type="GO" id="GO:0016788">
    <property type="term" value="F:hydrolase activity, acting on ester bonds"/>
    <property type="evidence" value="ECO:0007669"/>
    <property type="project" value="InterPro"/>
</dbReference>
<dbReference type="Pfam" id="PF08282">
    <property type="entry name" value="Hydrolase_3"/>
    <property type="match status" value="1"/>
</dbReference>
<feature type="binding site" evidence="7">
    <location>
        <position position="16"/>
    </location>
    <ligand>
        <name>Mg(2+)</name>
        <dbReference type="ChEBI" id="CHEBI:18420"/>
    </ligand>
</feature>
<dbReference type="CDD" id="cd01630">
    <property type="entry name" value="HAD_KDO-like"/>
    <property type="match status" value="1"/>
</dbReference>
<dbReference type="NCBIfam" id="TIGR01662">
    <property type="entry name" value="HAD-SF-IIIA"/>
    <property type="match status" value="1"/>
</dbReference>
<gene>
    <name evidence="8" type="ORF">ENJ61_06850</name>
</gene>
<dbReference type="SFLD" id="SFLDG01138">
    <property type="entry name" value="C1.6.2:_Deoxy-d-mannose-octulo"/>
    <property type="match status" value="1"/>
</dbReference>
<dbReference type="FunFam" id="3.40.50.1000:FF:000029">
    <property type="entry name" value="3-deoxy-D-manno-octulosonate 8-phosphate phosphatase KdsC"/>
    <property type="match status" value="1"/>
</dbReference>
<dbReference type="NCBIfam" id="TIGR01670">
    <property type="entry name" value="KdsC-phosphatas"/>
    <property type="match status" value="1"/>
</dbReference>
<dbReference type="Gene3D" id="3.40.50.1000">
    <property type="entry name" value="HAD superfamily/HAD-like"/>
    <property type="match status" value="1"/>
</dbReference>
<sequence>MSLRERARRIKMVLMDVDGILTDGRLYYTEEGERLKVFSVHDGLGIKLLQRAGILTGVLSGRESSALERRLRELGLDEILMGRAEKGEVLEHLTRRRSISEEEIAFIGDDLVDVPVLKRVGFPVTVASAPPEVRRVCVYVTLREGGNGALRELADLILKLRGVHRELLEKYTGPAPTLK</sequence>
<accession>A0A7C5L6D6</accession>
<dbReference type="InterPro" id="IPR010023">
    <property type="entry name" value="KdsC_fam"/>
</dbReference>
<dbReference type="GO" id="GO:0046872">
    <property type="term" value="F:metal ion binding"/>
    <property type="evidence" value="ECO:0007669"/>
    <property type="project" value="UniProtKB-KW"/>
</dbReference>